<keyword evidence="5" id="KW-0539">Nucleus</keyword>
<dbReference type="AlphaFoldDB" id="A0A0N4VFB8"/>
<evidence type="ECO:0000313" key="12">
    <source>
        <dbReference type="Proteomes" id="UP000274131"/>
    </source>
</evidence>
<sequence>MAKYCLKKPSKRMTCAKRYKIEKKVREHNRKIKKLEKQKGKKHKGLKPVSVPNKCPFKEELLMEAEKAREQIENAKKEKKLNPYFFFLSFVSHFFTLQGASYERLAAAGTSEIAKNELTKEKNVRTYAGEVWKTVEAADVIIEESVLNAGKRMVLLLNKIDLVPKENVQKWLTYLRGRLPTIAFKASTQEQAKNLFYSLIFILICIGADLLLKLLNNYCRNKDIKTSIRVGIVGFPNVGKSSVINSMKRKRACNVGAEPGVTKQVQEVELDKHIRLLDSPGVVLALPQDMDSVELALKNAVRPETLSDPVAPVQAILRRCSRDLTLYYKIPKFGTCEEFLSSLARRFGKLKKGARPDTVAAAKRVLHDWNAGNLRYYTEPPQLCAAEILTEYSKEFDLDALDEDQKIVVEGNLVVPYLLDATVYFVIKNATEMDEFKFPASLKIDGNVQINRAIKKAIKRHKKKERKTGNADFLTLNG</sequence>
<dbReference type="Gene3D" id="1.10.1580.10">
    <property type="match status" value="1"/>
</dbReference>
<feature type="domain" description="G" evidence="9">
    <location>
        <begin position="229"/>
        <end position="286"/>
    </location>
</feature>
<keyword evidence="3 7" id="KW-0175">Coiled coil</keyword>
<keyword evidence="8" id="KW-1133">Transmembrane helix</keyword>
<dbReference type="CDD" id="cd04178">
    <property type="entry name" value="Nucleostemin_like"/>
    <property type="match status" value="1"/>
</dbReference>
<gene>
    <name evidence="11" type="ORF">EVEC_LOCUS8845</name>
</gene>
<dbReference type="InterPro" id="IPR050755">
    <property type="entry name" value="TRAFAC_YlqF/YawG_RiboMat"/>
</dbReference>
<evidence type="ECO:0000259" key="10">
    <source>
        <dbReference type="Pfam" id="PF08701"/>
    </source>
</evidence>
<evidence type="ECO:0000256" key="3">
    <source>
        <dbReference type="ARBA" id="ARBA00023054"/>
    </source>
</evidence>
<reference evidence="13" key="1">
    <citation type="submission" date="2017-02" db="UniProtKB">
        <authorList>
            <consortium name="WormBaseParasite"/>
        </authorList>
    </citation>
    <scope>IDENTIFICATION</scope>
</reference>
<evidence type="ECO:0000313" key="13">
    <source>
        <dbReference type="WBParaSite" id="EVEC_0000943501-mRNA-1"/>
    </source>
</evidence>
<protein>
    <recommendedName>
        <fullName evidence="6">Guanine nucleotide-binding protein-like 3 homolog</fullName>
    </recommendedName>
</protein>
<feature type="transmembrane region" description="Helical" evidence="8">
    <location>
        <begin position="195"/>
        <end position="215"/>
    </location>
</feature>
<evidence type="ECO:0000256" key="7">
    <source>
        <dbReference type="SAM" id="Coils"/>
    </source>
</evidence>
<dbReference type="SUPFAM" id="SSF52540">
    <property type="entry name" value="P-loop containing nucleoside triphosphate hydrolases"/>
    <property type="match status" value="1"/>
</dbReference>
<dbReference type="FunFam" id="1.10.1580.10:FF:000002">
    <property type="entry name" value="Guanine nucleotide-binding protein-like 3 (nucleolar)-like"/>
    <property type="match status" value="1"/>
</dbReference>
<evidence type="ECO:0000259" key="9">
    <source>
        <dbReference type="Pfam" id="PF01926"/>
    </source>
</evidence>
<evidence type="ECO:0000256" key="1">
    <source>
        <dbReference type="ARBA" id="ARBA00004123"/>
    </source>
</evidence>
<dbReference type="InterPro" id="IPR014813">
    <property type="entry name" value="Gnl3_N_dom"/>
</dbReference>
<evidence type="ECO:0000313" key="11">
    <source>
        <dbReference type="EMBL" id="VDD94094.1"/>
    </source>
</evidence>
<dbReference type="EMBL" id="UXUI01009645">
    <property type="protein sequence ID" value="VDD94094.1"/>
    <property type="molecule type" value="Genomic_DNA"/>
</dbReference>
<keyword evidence="2" id="KW-0547">Nucleotide-binding</keyword>
<dbReference type="WBParaSite" id="EVEC_0000943501-mRNA-1">
    <property type="protein sequence ID" value="EVEC_0000943501-mRNA-1"/>
    <property type="gene ID" value="EVEC_0000943501"/>
</dbReference>
<dbReference type="OrthoDB" id="444945at2759"/>
<dbReference type="GO" id="GO:0005730">
    <property type="term" value="C:nucleolus"/>
    <property type="evidence" value="ECO:0007669"/>
    <property type="project" value="UniProtKB-ARBA"/>
</dbReference>
<dbReference type="Pfam" id="PF01926">
    <property type="entry name" value="MMR_HSR1"/>
    <property type="match status" value="1"/>
</dbReference>
<feature type="coiled-coil region" evidence="7">
    <location>
        <begin position="18"/>
        <end position="82"/>
    </location>
</feature>
<evidence type="ECO:0000256" key="2">
    <source>
        <dbReference type="ARBA" id="ARBA00022741"/>
    </source>
</evidence>
<name>A0A0N4VFB8_ENTVE</name>
<accession>A0A0N4VFB8</accession>
<keyword evidence="4" id="KW-0342">GTP-binding</keyword>
<dbReference type="InterPro" id="IPR027417">
    <property type="entry name" value="P-loop_NTPase"/>
</dbReference>
<keyword evidence="12" id="KW-1185">Reference proteome</keyword>
<dbReference type="Pfam" id="PF08701">
    <property type="entry name" value="GN3L_Grn1"/>
    <property type="match status" value="1"/>
</dbReference>
<keyword evidence="8" id="KW-0812">Transmembrane</keyword>
<reference evidence="11 12" key="2">
    <citation type="submission" date="2018-10" db="EMBL/GenBank/DDBJ databases">
        <authorList>
            <consortium name="Pathogen Informatics"/>
        </authorList>
    </citation>
    <scope>NUCLEOTIDE SEQUENCE [LARGE SCALE GENOMIC DNA]</scope>
</reference>
<dbReference type="PRINTS" id="PR00326">
    <property type="entry name" value="GTP1OBG"/>
</dbReference>
<evidence type="ECO:0000256" key="8">
    <source>
        <dbReference type="SAM" id="Phobius"/>
    </source>
</evidence>
<feature type="domain" description="Guanine nucleotide-binding protein-like 3 N-terminal" evidence="10">
    <location>
        <begin position="15"/>
        <end position="81"/>
    </location>
</feature>
<dbReference type="InterPro" id="IPR023179">
    <property type="entry name" value="GTP-bd_ortho_bundle_sf"/>
</dbReference>
<dbReference type="Proteomes" id="UP000274131">
    <property type="component" value="Unassembled WGS sequence"/>
</dbReference>
<dbReference type="STRING" id="51028.A0A0N4VFB8"/>
<dbReference type="PANTHER" id="PTHR11089">
    <property type="entry name" value="GTP-BINDING PROTEIN-RELATED"/>
    <property type="match status" value="1"/>
</dbReference>
<dbReference type="PANTHER" id="PTHR11089:SF30">
    <property type="entry name" value="GUANINE NUCLEOTIDE-BINDING PROTEIN-LIKE 3 HOMOLOG"/>
    <property type="match status" value="1"/>
</dbReference>
<dbReference type="InterPro" id="IPR006073">
    <property type="entry name" value="GTP-bd"/>
</dbReference>
<evidence type="ECO:0000256" key="6">
    <source>
        <dbReference type="ARBA" id="ARBA00069022"/>
    </source>
</evidence>
<evidence type="ECO:0000256" key="5">
    <source>
        <dbReference type="ARBA" id="ARBA00023242"/>
    </source>
</evidence>
<organism evidence="13">
    <name type="scientific">Enterobius vermicularis</name>
    <name type="common">Human pinworm</name>
    <dbReference type="NCBI Taxonomy" id="51028"/>
    <lineage>
        <taxon>Eukaryota</taxon>
        <taxon>Metazoa</taxon>
        <taxon>Ecdysozoa</taxon>
        <taxon>Nematoda</taxon>
        <taxon>Chromadorea</taxon>
        <taxon>Rhabditida</taxon>
        <taxon>Spirurina</taxon>
        <taxon>Oxyuridomorpha</taxon>
        <taxon>Oxyuroidea</taxon>
        <taxon>Oxyuridae</taxon>
        <taxon>Enterobius</taxon>
    </lineage>
</organism>
<proteinExistence type="predicted"/>
<evidence type="ECO:0000256" key="4">
    <source>
        <dbReference type="ARBA" id="ARBA00023134"/>
    </source>
</evidence>
<dbReference type="GO" id="GO:0005525">
    <property type="term" value="F:GTP binding"/>
    <property type="evidence" value="ECO:0007669"/>
    <property type="project" value="UniProtKB-KW"/>
</dbReference>
<dbReference type="Gene3D" id="3.40.50.300">
    <property type="entry name" value="P-loop containing nucleotide triphosphate hydrolases"/>
    <property type="match status" value="1"/>
</dbReference>
<keyword evidence="8" id="KW-0472">Membrane</keyword>
<comment type="subcellular location">
    <subcellularLocation>
        <location evidence="1">Nucleus</location>
    </subcellularLocation>
</comment>